<evidence type="ECO:0000313" key="3">
    <source>
        <dbReference type="Proteomes" id="UP000020467"/>
    </source>
</evidence>
<organism evidence="2 3">
    <name type="scientific">Colletotrichum fioriniae PJ7</name>
    <dbReference type="NCBI Taxonomy" id="1445577"/>
    <lineage>
        <taxon>Eukaryota</taxon>
        <taxon>Fungi</taxon>
        <taxon>Dikarya</taxon>
        <taxon>Ascomycota</taxon>
        <taxon>Pezizomycotina</taxon>
        <taxon>Sordariomycetes</taxon>
        <taxon>Hypocreomycetidae</taxon>
        <taxon>Glomerellales</taxon>
        <taxon>Glomerellaceae</taxon>
        <taxon>Colletotrichum</taxon>
        <taxon>Colletotrichum acutatum species complex</taxon>
    </lineage>
</organism>
<dbReference type="EMBL" id="JARH01000682">
    <property type="protein sequence ID" value="EXF77760.1"/>
    <property type="molecule type" value="Genomic_DNA"/>
</dbReference>
<reference evidence="2 3" key="1">
    <citation type="submission" date="2014-02" db="EMBL/GenBank/DDBJ databases">
        <title>The genome sequence of Colletotrichum fioriniae PJ7.</title>
        <authorList>
            <person name="Baroncelli R."/>
            <person name="Thon M.R."/>
        </authorList>
    </citation>
    <scope>NUCLEOTIDE SEQUENCE [LARGE SCALE GENOMIC DNA]</scope>
    <source>
        <strain evidence="2 3">PJ7</strain>
    </source>
</reference>
<dbReference type="OrthoDB" id="4790568at2759"/>
<accession>A0A010QM26</accession>
<dbReference type="KEGG" id="cfj:CFIO01_03081"/>
<dbReference type="AlphaFoldDB" id="A0A010QM26"/>
<dbReference type="eggNOG" id="ENOG502R9YR">
    <property type="taxonomic scope" value="Eukaryota"/>
</dbReference>
<proteinExistence type="predicted"/>
<evidence type="ECO:0000256" key="1">
    <source>
        <dbReference type="SAM" id="MobiDB-lite"/>
    </source>
</evidence>
<evidence type="ECO:0000313" key="2">
    <source>
        <dbReference type="EMBL" id="EXF77760.1"/>
    </source>
</evidence>
<gene>
    <name evidence="2" type="ORF">CFIO01_03081</name>
</gene>
<sequence length="221" mass="24954">MSGQNRSIDPMESYVDPTPQCPTMARHIHEIHRAAHTTNDRRHNHHSHHDYREHHHRHHHSRQPSTGHRTPAHEADSPGSAIYVRFECVPHCEATACTDVWQALGSAVERCHVVFAGGWTTAHSVGDVPQPGPRDNDKIMVRCGVWRKDLPEISLDCFASCISDGFYFSQTGRMKATSGEGGSGTKVESPPRQIHIQRKVVIMKIPHFPSMRELTKEPYAR</sequence>
<dbReference type="HOGENOM" id="CLU_1250572_0_0_1"/>
<feature type="region of interest" description="Disordered" evidence="1">
    <location>
        <begin position="38"/>
        <end position="76"/>
    </location>
</feature>
<dbReference type="Proteomes" id="UP000020467">
    <property type="component" value="Unassembled WGS sequence"/>
</dbReference>
<name>A0A010QM26_9PEZI</name>
<feature type="compositionally biased region" description="Basic residues" evidence="1">
    <location>
        <begin position="42"/>
        <end position="62"/>
    </location>
</feature>
<keyword evidence="3" id="KW-1185">Reference proteome</keyword>
<feature type="region of interest" description="Disordered" evidence="1">
    <location>
        <begin position="1"/>
        <end position="20"/>
    </location>
</feature>
<comment type="caution">
    <text evidence="2">The sequence shown here is derived from an EMBL/GenBank/DDBJ whole genome shotgun (WGS) entry which is preliminary data.</text>
</comment>
<protein>
    <submittedName>
        <fullName evidence="2">Uncharacterized protein</fullName>
    </submittedName>
</protein>